<comment type="caution">
    <text evidence="2">The sequence shown here is derived from an EMBL/GenBank/DDBJ whole genome shotgun (WGS) entry which is preliminary data.</text>
</comment>
<dbReference type="InterPro" id="IPR011051">
    <property type="entry name" value="RmlC_Cupin_sf"/>
</dbReference>
<dbReference type="InterPro" id="IPR013096">
    <property type="entry name" value="Cupin_2"/>
</dbReference>
<protein>
    <submittedName>
        <fullName evidence="2">Cupin domain-containing protein</fullName>
    </submittedName>
</protein>
<accession>A0A3P1C1X3</accession>
<sequence>MKRQTFLKTCSAAAALVTAPLELLARSIRKYRDGSGFMVGAGKDRFEKPLSLLQGDTFYTKISRQDTNGDLYVYESTRLKEGGPSHHLHFDQDEWWYVLSGEFTIKVGEKIYHAKAGDSVFGPRKVPHSFAKVGDGEAKLLMIFQPAGKMEECFRKISEGVTKNMTEEERVKFNAEHGVKQVGPPIGTLKR</sequence>
<dbReference type="Proteomes" id="UP000271925">
    <property type="component" value="Unassembled WGS sequence"/>
</dbReference>
<evidence type="ECO:0000259" key="1">
    <source>
        <dbReference type="Pfam" id="PF07883"/>
    </source>
</evidence>
<keyword evidence="3" id="KW-1185">Reference proteome</keyword>
<dbReference type="RefSeq" id="WP_124872031.1">
    <property type="nucleotide sequence ID" value="NZ_RQJO01000007.1"/>
</dbReference>
<dbReference type="InterPro" id="IPR053146">
    <property type="entry name" value="QDO-like"/>
</dbReference>
<dbReference type="Gene3D" id="2.60.120.10">
    <property type="entry name" value="Jelly Rolls"/>
    <property type="match status" value="1"/>
</dbReference>
<evidence type="ECO:0000313" key="3">
    <source>
        <dbReference type="Proteomes" id="UP000271925"/>
    </source>
</evidence>
<dbReference type="EMBL" id="RQJO01000007">
    <property type="protein sequence ID" value="RRB07307.1"/>
    <property type="molecule type" value="Genomic_DNA"/>
</dbReference>
<feature type="domain" description="Cupin type-2" evidence="1">
    <location>
        <begin position="82"/>
        <end position="144"/>
    </location>
</feature>
<evidence type="ECO:0000313" key="2">
    <source>
        <dbReference type="EMBL" id="RRB07307.1"/>
    </source>
</evidence>
<organism evidence="2 3">
    <name type="scientific">Larkinella rosea</name>
    <dbReference type="NCBI Taxonomy" id="2025312"/>
    <lineage>
        <taxon>Bacteria</taxon>
        <taxon>Pseudomonadati</taxon>
        <taxon>Bacteroidota</taxon>
        <taxon>Cytophagia</taxon>
        <taxon>Cytophagales</taxon>
        <taxon>Spirosomataceae</taxon>
        <taxon>Larkinella</taxon>
    </lineage>
</organism>
<proteinExistence type="predicted"/>
<dbReference type="InterPro" id="IPR014710">
    <property type="entry name" value="RmlC-like_jellyroll"/>
</dbReference>
<dbReference type="AlphaFoldDB" id="A0A3P1C1X3"/>
<dbReference type="Pfam" id="PF07883">
    <property type="entry name" value="Cupin_2"/>
    <property type="match status" value="1"/>
</dbReference>
<dbReference type="PANTHER" id="PTHR36440:SF1">
    <property type="entry name" value="PUTATIVE (AFU_ORTHOLOGUE AFUA_8G07350)-RELATED"/>
    <property type="match status" value="1"/>
</dbReference>
<dbReference type="SUPFAM" id="SSF51182">
    <property type="entry name" value="RmlC-like cupins"/>
    <property type="match status" value="1"/>
</dbReference>
<dbReference type="PANTHER" id="PTHR36440">
    <property type="entry name" value="PUTATIVE (AFU_ORTHOLOGUE AFUA_8G07350)-RELATED"/>
    <property type="match status" value="1"/>
</dbReference>
<reference evidence="2 3" key="1">
    <citation type="submission" date="2018-11" db="EMBL/GenBank/DDBJ databases">
        <authorList>
            <person name="Zhou Z."/>
            <person name="Wang G."/>
        </authorList>
    </citation>
    <scope>NUCLEOTIDE SEQUENCE [LARGE SCALE GENOMIC DNA]</scope>
    <source>
        <strain evidence="2 3">KCTC52004</strain>
    </source>
</reference>
<gene>
    <name evidence="2" type="ORF">EHT25_05900</name>
</gene>
<name>A0A3P1C1X3_9BACT</name>
<dbReference type="OrthoDB" id="1423961at2"/>